<dbReference type="RefSeq" id="WP_021682627.1">
    <property type="nucleotide sequence ID" value="NZ_KI260433.1"/>
</dbReference>
<sequence length="343" mass="39981">MTTDEIMKKIREGLTGEYSVDMVYLESQADKYRSAKNAKEIGSAIADLAYEILPDDKREVLNKMMYIDGKRLDVVFAEANKLIQEKKIEESFKLTEALYTKIRMNYRETESEVYLSFRNTLEHQLYLYFYRPSKKLVRPVFDLSQMILLHGYNLLELNRAEEAARVINDAIRYNPMNTDAYFELAECYKSLRDHDQLLSVIKETLEVAVTPVQISRCYCNLGFYCVEVKDYDRAVCFYYESLIYADHPMVPAELHHIHTITQKKIVPPTREEVNEAFEHYGMKCGANEDVVGVITALAKEAIENKDLPAIRFYLHMQYGLTNDPEIKEMLDRYDTLAKERGQA</sequence>
<dbReference type="STRING" id="411473.RUMCAL_01164"/>
<dbReference type="InterPro" id="IPR011990">
    <property type="entry name" value="TPR-like_helical_dom_sf"/>
</dbReference>
<proteinExistence type="predicted"/>
<dbReference type="EMBL" id="AWVF01000139">
    <property type="protein sequence ID" value="ERJ96471.1"/>
    <property type="molecule type" value="Genomic_DNA"/>
</dbReference>
<gene>
    <name evidence="1" type="ORF">RUMCAL_01164</name>
</gene>
<organism evidence="1 2">
    <name type="scientific">Ruminococcus callidus ATCC 27760</name>
    <dbReference type="NCBI Taxonomy" id="411473"/>
    <lineage>
        <taxon>Bacteria</taxon>
        <taxon>Bacillati</taxon>
        <taxon>Bacillota</taxon>
        <taxon>Clostridia</taxon>
        <taxon>Eubacteriales</taxon>
        <taxon>Oscillospiraceae</taxon>
        <taxon>Ruminococcus</taxon>
    </lineage>
</organism>
<reference evidence="1 2" key="1">
    <citation type="submission" date="2013-07" db="EMBL/GenBank/DDBJ databases">
        <authorList>
            <person name="Weinstock G."/>
            <person name="Sodergren E."/>
            <person name="Wylie T."/>
            <person name="Fulton L."/>
            <person name="Fulton R."/>
            <person name="Fronick C."/>
            <person name="O'Laughlin M."/>
            <person name="Godfrey J."/>
            <person name="Miner T."/>
            <person name="Herter B."/>
            <person name="Appelbaum E."/>
            <person name="Cordes M."/>
            <person name="Lek S."/>
            <person name="Wollam A."/>
            <person name="Pepin K.H."/>
            <person name="Palsikar V.B."/>
            <person name="Mitreva M."/>
            <person name="Wilson R.K."/>
        </authorList>
    </citation>
    <scope>NUCLEOTIDE SEQUENCE [LARGE SCALE GENOMIC DNA]</scope>
    <source>
        <strain evidence="1 2">ATCC 27760</strain>
    </source>
</reference>
<dbReference type="Gene3D" id="1.25.40.10">
    <property type="entry name" value="Tetratricopeptide repeat domain"/>
    <property type="match status" value="1"/>
</dbReference>
<evidence type="ECO:0000313" key="1">
    <source>
        <dbReference type="EMBL" id="ERJ96471.1"/>
    </source>
</evidence>
<evidence type="ECO:0000313" key="2">
    <source>
        <dbReference type="Proteomes" id="UP000016662"/>
    </source>
</evidence>
<comment type="caution">
    <text evidence="1">The sequence shown here is derived from an EMBL/GenBank/DDBJ whole genome shotgun (WGS) entry which is preliminary data.</text>
</comment>
<dbReference type="Proteomes" id="UP000016662">
    <property type="component" value="Unassembled WGS sequence"/>
</dbReference>
<dbReference type="eggNOG" id="COG0457">
    <property type="taxonomic scope" value="Bacteria"/>
</dbReference>
<dbReference type="SUPFAM" id="SSF48452">
    <property type="entry name" value="TPR-like"/>
    <property type="match status" value="1"/>
</dbReference>
<dbReference type="PATRIC" id="fig|411473.3.peg.958"/>
<keyword evidence="2" id="KW-1185">Reference proteome</keyword>
<dbReference type="GeneID" id="93692253"/>
<protein>
    <submittedName>
        <fullName evidence="1">Uncharacterized protein</fullName>
    </submittedName>
</protein>
<accession>U2KD52</accession>
<dbReference type="AlphaFoldDB" id="U2KD52"/>
<dbReference type="OrthoDB" id="1998276at2"/>
<dbReference type="HOGENOM" id="CLU_069611_0_0_9"/>
<name>U2KD52_9FIRM</name>